<dbReference type="EMBL" id="JANJYJ010000004">
    <property type="protein sequence ID" value="KAK3220279.1"/>
    <property type="molecule type" value="Genomic_DNA"/>
</dbReference>
<accession>A0AAE0AMP1</accession>
<dbReference type="Proteomes" id="UP001281410">
    <property type="component" value="Unassembled WGS sequence"/>
</dbReference>
<protein>
    <recommendedName>
        <fullName evidence="4">ZP domain-containing protein</fullName>
    </recommendedName>
</protein>
<proteinExistence type="predicted"/>
<evidence type="ECO:0000313" key="3">
    <source>
        <dbReference type="Proteomes" id="UP001281410"/>
    </source>
</evidence>
<keyword evidence="1" id="KW-0732">Signal</keyword>
<sequence length="154" mass="17581">MGLKLAVLLVAKRLPAVVVKLEVTLGSNTCVAQLVQSTMETNCRWPKESILANGNSFTVKYANFSIPTQAFKFIFFRFSDQPLIYGSLHCSFDAGSIQSRSPLIWDQHRYDLNSSSEGLGQRFHFLLSPEKLFSRILYYREFRERNFPSLSCSI</sequence>
<evidence type="ECO:0000313" key="2">
    <source>
        <dbReference type="EMBL" id="KAK3220279.1"/>
    </source>
</evidence>
<organism evidence="2 3">
    <name type="scientific">Dipteronia sinensis</name>
    <dbReference type="NCBI Taxonomy" id="43782"/>
    <lineage>
        <taxon>Eukaryota</taxon>
        <taxon>Viridiplantae</taxon>
        <taxon>Streptophyta</taxon>
        <taxon>Embryophyta</taxon>
        <taxon>Tracheophyta</taxon>
        <taxon>Spermatophyta</taxon>
        <taxon>Magnoliopsida</taxon>
        <taxon>eudicotyledons</taxon>
        <taxon>Gunneridae</taxon>
        <taxon>Pentapetalae</taxon>
        <taxon>rosids</taxon>
        <taxon>malvids</taxon>
        <taxon>Sapindales</taxon>
        <taxon>Sapindaceae</taxon>
        <taxon>Hippocastanoideae</taxon>
        <taxon>Acereae</taxon>
        <taxon>Dipteronia</taxon>
    </lineage>
</organism>
<name>A0AAE0AMP1_9ROSI</name>
<evidence type="ECO:0000256" key="1">
    <source>
        <dbReference type="SAM" id="SignalP"/>
    </source>
</evidence>
<feature type="chain" id="PRO_5041924468" description="ZP domain-containing protein" evidence="1">
    <location>
        <begin position="21"/>
        <end position="154"/>
    </location>
</feature>
<keyword evidence="3" id="KW-1185">Reference proteome</keyword>
<comment type="caution">
    <text evidence="2">The sequence shown here is derived from an EMBL/GenBank/DDBJ whole genome shotgun (WGS) entry which is preliminary data.</text>
</comment>
<evidence type="ECO:0008006" key="4">
    <source>
        <dbReference type="Google" id="ProtNLM"/>
    </source>
</evidence>
<dbReference type="AlphaFoldDB" id="A0AAE0AMP1"/>
<gene>
    <name evidence="2" type="ORF">Dsin_014249</name>
</gene>
<reference evidence="2" key="1">
    <citation type="journal article" date="2023" name="Plant J.">
        <title>Genome sequences and population genomics provide insights into the demographic history, inbreeding, and mutation load of two 'living fossil' tree species of Dipteronia.</title>
        <authorList>
            <person name="Feng Y."/>
            <person name="Comes H.P."/>
            <person name="Chen J."/>
            <person name="Zhu S."/>
            <person name="Lu R."/>
            <person name="Zhang X."/>
            <person name="Li P."/>
            <person name="Qiu J."/>
            <person name="Olsen K.M."/>
            <person name="Qiu Y."/>
        </authorList>
    </citation>
    <scope>NUCLEOTIDE SEQUENCE</scope>
    <source>
        <strain evidence="2">NBL</strain>
    </source>
</reference>
<feature type="signal peptide" evidence="1">
    <location>
        <begin position="1"/>
        <end position="20"/>
    </location>
</feature>